<comment type="caution">
    <text evidence="1">The sequence shown here is derived from an EMBL/GenBank/DDBJ whole genome shotgun (WGS) entry which is preliminary data.</text>
</comment>
<dbReference type="EMBL" id="CAJNNW010032925">
    <property type="protein sequence ID" value="CAE8716218.1"/>
    <property type="molecule type" value="Genomic_DNA"/>
</dbReference>
<gene>
    <name evidence="1" type="ORF">PGLA2088_LOCUS38963</name>
</gene>
<evidence type="ECO:0000313" key="1">
    <source>
        <dbReference type="EMBL" id="CAE8716218.1"/>
    </source>
</evidence>
<reference evidence="1" key="1">
    <citation type="submission" date="2021-02" db="EMBL/GenBank/DDBJ databases">
        <authorList>
            <person name="Dougan E. K."/>
            <person name="Rhodes N."/>
            <person name="Thang M."/>
            <person name="Chan C."/>
        </authorList>
    </citation>
    <scope>NUCLEOTIDE SEQUENCE</scope>
</reference>
<name>A0A813L060_POLGL</name>
<dbReference type="AlphaFoldDB" id="A0A813L060"/>
<accession>A0A813L060</accession>
<proteinExistence type="predicted"/>
<sequence>MLRINRAPGKSEAMLTYRGKQAGEHREVRHRNDGKLWIKLPVGTDRSHLSVVTHFKHMGGYVSAGGSTFEDAVHRVKRAMAAYGPLADKVFAATSVNESTKVHLAGSLIFSRLL</sequence>
<protein>
    <submittedName>
        <fullName evidence="1">Uncharacterized protein</fullName>
    </submittedName>
</protein>
<organism evidence="1 2">
    <name type="scientific">Polarella glacialis</name>
    <name type="common">Dinoflagellate</name>
    <dbReference type="NCBI Taxonomy" id="89957"/>
    <lineage>
        <taxon>Eukaryota</taxon>
        <taxon>Sar</taxon>
        <taxon>Alveolata</taxon>
        <taxon>Dinophyceae</taxon>
        <taxon>Suessiales</taxon>
        <taxon>Suessiaceae</taxon>
        <taxon>Polarella</taxon>
    </lineage>
</organism>
<evidence type="ECO:0000313" key="2">
    <source>
        <dbReference type="Proteomes" id="UP000626109"/>
    </source>
</evidence>
<dbReference type="Proteomes" id="UP000626109">
    <property type="component" value="Unassembled WGS sequence"/>
</dbReference>